<dbReference type="CDD" id="cd01994">
    <property type="entry name" value="AANH_PF0828-like"/>
    <property type="match status" value="1"/>
</dbReference>
<dbReference type="Proteomes" id="UP000235653">
    <property type="component" value="Unassembled WGS sequence"/>
</dbReference>
<feature type="domain" description="Diphthamide synthase" evidence="1">
    <location>
        <begin position="3"/>
        <end position="229"/>
    </location>
</feature>
<dbReference type="PANTHER" id="PTHR12196:SF2">
    <property type="entry name" value="DIPHTHINE--AMMONIA LIGASE"/>
    <property type="match status" value="1"/>
</dbReference>
<protein>
    <submittedName>
        <fullName evidence="2">ATPase</fullName>
    </submittedName>
</protein>
<proteinExistence type="predicted"/>
<organism evidence="2 3">
    <name type="scientific">Dehalogenimonas etheniformans</name>
    <dbReference type="NCBI Taxonomy" id="1536648"/>
    <lineage>
        <taxon>Bacteria</taxon>
        <taxon>Bacillati</taxon>
        <taxon>Chloroflexota</taxon>
        <taxon>Dehalococcoidia</taxon>
        <taxon>Dehalococcoidales</taxon>
        <taxon>Dehalococcoidaceae</taxon>
        <taxon>Dehalogenimonas</taxon>
    </lineage>
</organism>
<dbReference type="SUPFAM" id="SSF52402">
    <property type="entry name" value="Adenine nucleotide alpha hydrolases-like"/>
    <property type="match status" value="1"/>
</dbReference>
<dbReference type="AlphaFoldDB" id="A0A2P5PAA8"/>
<dbReference type="GO" id="GO:0017183">
    <property type="term" value="P:protein histidyl modification to diphthamide"/>
    <property type="evidence" value="ECO:0007669"/>
    <property type="project" value="TreeGrafter"/>
</dbReference>
<dbReference type="InterPro" id="IPR030662">
    <property type="entry name" value="DPH6/MJ0570"/>
</dbReference>
<evidence type="ECO:0000313" key="3">
    <source>
        <dbReference type="Proteomes" id="UP000235653"/>
    </source>
</evidence>
<dbReference type="GO" id="GO:0017178">
    <property type="term" value="F:diphthine-ammonia ligase activity"/>
    <property type="evidence" value="ECO:0007669"/>
    <property type="project" value="TreeGrafter"/>
</dbReference>
<dbReference type="OrthoDB" id="3572539at2"/>
<dbReference type="PANTHER" id="PTHR12196">
    <property type="entry name" value="DOMAIN OF UNKNOWN FUNCTION 71 DUF71 -CONTAINING PROTEIN"/>
    <property type="match status" value="1"/>
</dbReference>
<comment type="caution">
    <text evidence="2">The sequence shown here is derived from an EMBL/GenBank/DDBJ whole genome shotgun (WGS) entry which is preliminary data.</text>
</comment>
<dbReference type="EMBL" id="JQAN02000001">
    <property type="protein sequence ID" value="PPD59231.1"/>
    <property type="molecule type" value="Genomic_DNA"/>
</dbReference>
<accession>A0A2P5PAA8</accession>
<name>A0A2P5PAA8_9CHLR</name>
<reference evidence="2 3" key="1">
    <citation type="journal article" date="2017" name="ISME J.">
        <title>Grape pomace compost harbors organohalide-respiring Dehalogenimonas species with novel reductive dehalogenase genes.</title>
        <authorList>
            <person name="Yang Y."/>
            <person name="Higgins S.A."/>
            <person name="Yan J."/>
            <person name="Simsir B."/>
            <person name="Chourey K."/>
            <person name="Iyer R."/>
            <person name="Hettich R.L."/>
            <person name="Baldwin B."/>
            <person name="Ogles D.M."/>
            <person name="Loffler F.E."/>
        </authorList>
    </citation>
    <scope>NUCLEOTIDE SEQUENCE [LARGE SCALE GENOMIC DNA]</scope>
    <source>
        <strain evidence="2 3">GP</strain>
    </source>
</reference>
<dbReference type="InterPro" id="IPR014729">
    <property type="entry name" value="Rossmann-like_a/b/a_fold"/>
</dbReference>
<sequence>MSWSGGKDSAYACYLAMRQGLNVRFLASMMTANNSRLFPHYLTPEIMQAQSKAIGIPLIQQWVTVPAKVSRDKTRVTDYDVKFTEMLQGLRIDGVTRGVFGVVSVGNPFFEQQRSWVDEVCRPAEVRPYLPLWGMDRESIIRNIVAEGFKAIVVMCDNHRLGKEYLGRVLDEDLLSEFIERHRSAPDGKVGLYLTFVLDGPIFNKRLDIDESVDIKLNDMWYLDIKRFHLVDKSTNESCKLLREEELVFV</sequence>
<dbReference type="Gene3D" id="3.40.50.620">
    <property type="entry name" value="HUPs"/>
    <property type="match status" value="1"/>
</dbReference>
<dbReference type="Gene3D" id="3.90.1490.10">
    <property type="entry name" value="putative n-type atp pyrophosphatase, domain 2"/>
    <property type="match status" value="1"/>
</dbReference>
<evidence type="ECO:0000259" key="1">
    <source>
        <dbReference type="Pfam" id="PF01902"/>
    </source>
</evidence>
<evidence type="ECO:0000313" key="2">
    <source>
        <dbReference type="EMBL" id="PPD59231.1"/>
    </source>
</evidence>
<dbReference type="Pfam" id="PF01902">
    <property type="entry name" value="Diphthami_syn_2"/>
    <property type="match status" value="1"/>
</dbReference>
<gene>
    <name evidence="2" type="ORF">JP09_000350</name>
</gene>
<keyword evidence="3" id="KW-1185">Reference proteome</keyword>
<dbReference type="NCBIfam" id="TIGR00290">
    <property type="entry name" value="MJ0570_dom"/>
    <property type="match status" value="1"/>
</dbReference>
<dbReference type="InterPro" id="IPR002761">
    <property type="entry name" value="Diphthami_syn_dom"/>
</dbReference>